<dbReference type="PANTHER" id="PTHR36173:SF1">
    <property type="entry name" value="RIBONUCLEASE VAPC22"/>
    <property type="match status" value="1"/>
</dbReference>
<dbReference type="SUPFAM" id="SSF88723">
    <property type="entry name" value="PIN domain-like"/>
    <property type="match status" value="1"/>
</dbReference>
<dbReference type="EMBL" id="ANNX02000012">
    <property type="protein sequence ID" value="KYC44167.1"/>
    <property type="molecule type" value="Genomic_DNA"/>
</dbReference>
<evidence type="ECO:0000313" key="3">
    <source>
        <dbReference type="Proteomes" id="UP000076925"/>
    </source>
</evidence>
<sequence length="133" mass="14753">MSDAVTDTHALIWYLEDSPNLGTAANEIFKRCDRGEISIYIPTICLVEMVYLQEKGRISPNLKMQLDTELRTSTTGFILANLTDEVAEAVAKVSRTTVPDLPDRIITATSLHLGLPLISRDSKIRLAGIPLIW</sequence>
<keyword evidence="3" id="KW-1185">Reference proteome</keyword>
<dbReference type="PANTHER" id="PTHR36173">
    <property type="entry name" value="RIBONUCLEASE VAPC16-RELATED"/>
    <property type="match status" value="1"/>
</dbReference>
<evidence type="ECO:0000313" key="2">
    <source>
        <dbReference type="EMBL" id="KYC44167.1"/>
    </source>
</evidence>
<gene>
    <name evidence="2" type="ORF">WA1_03250</name>
</gene>
<protein>
    <submittedName>
        <fullName evidence="2">Twitching motility protein PilT</fullName>
    </submittedName>
</protein>
<dbReference type="InterPro" id="IPR029060">
    <property type="entry name" value="PIN-like_dom_sf"/>
</dbReference>
<dbReference type="CDD" id="cd09872">
    <property type="entry name" value="PIN_Sll0205-like"/>
    <property type="match status" value="1"/>
</dbReference>
<dbReference type="Gene3D" id="3.40.50.1010">
    <property type="entry name" value="5'-nuclease"/>
    <property type="match status" value="1"/>
</dbReference>
<dbReference type="InterPro" id="IPR002716">
    <property type="entry name" value="PIN_dom"/>
</dbReference>
<evidence type="ECO:0000259" key="1">
    <source>
        <dbReference type="Pfam" id="PF01850"/>
    </source>
</evidence>
<dbReference type="Pfam" id="PF01850">
    <property type="entry name" value="PIN"/>
    <property type="match status" value="1"/>
</dbReference>
<name>A0A139XHK5_9CYAN</name>
<feature type="domain" description="PIN" evidence="1">
    <location>
        <begin position="5"/>
        <end position="125"/>
    </location>
</feature>
<dbReference type="RefSeq" id="WP_017741488.1">
    <property type="nucleotide sequence ID" value="NZ_KQ976354.1"/>
</dbReference>
<dbReference type="Proteomes" id="UP000076925">
    <property type="component" value="Unassembled WGS sequence"/>
</dbReference>
<comment type="caution">
    <text evidence="2">The sequence shown here is derived from an EMBL/GenBank/DDBJ whole genome shotgun (WGS) entry which is preliminary data.</text>
</comment>
<dbReference type="InterPro" id="IPR041705">
    <property type="entry name" value="PIN_Sll0205"/>
</dbReference>
<proteinExistence type="predicted"/>
<dbReference type="InterPro" id="IPR052919">
    <property type="entry name" value="TA_system_RNase"/>
</dbReference>
<dbReference type="STRING" id="128403.WA1_03250"/>
<organism evidence="2 3">
    <name type="scientific">Scytonema hofmannii PCC 7110</name>
    <dbReference type="NCBI Taxonomy" id="128403"/>
    <lineage>
        <taxon>Bacteria</taxon>
        <taxon>Bacillati</taxon>
        <taxon>Cyanobacteriota</taxon>
        <taxon>Cyanophyceae</taxon>
        <taxon>Nostocales</taxon>
        <taxon>Scytonemataceae</taxon>
        <taxon>Scytonema</taxon>
    </lineage>
</organism>
<reference evidence="2 3" key="1">
    <citation type="journal article" date="2013" name="Genome Biol. Evol.">
        <title>Genomes of Stigonematalean cyanobacteria (subsection V) and the evolution of oxygenic photosynthesis from prokaryotes to plastids.</title>
        <authorList>
            <person name="Dagan T."/>
            <person name="Roettger M."/>
            <person name="Stucken K."/>
            <person name="Landan G."/>
            <person name="Koch R."/>
            <person name="Major P."/>
            <person name="Gould S.B."/>
            <person name="Goremykin V.V."/>
            <person name="Rippka R."/>
            <person name="Tandeau de Marsac N."/>
            <person name="Gugger M."/>
            <person name="Lockhart P.J."/>
            <person name="Allen J.F."/>
            <person name="Brune I."/>
            <person name="Maus I."/>
            <person name="Puhler A."/>
            <person name="Martin W.F."/>
        </authorList>
    </citation>
    <scope>NUCLEOTIDE SEQUENCE [LARGE SCALE GENOMIC DNA]</scope>
    <source>
        <strain evidence="2 3">PCC 7110</strain>
    </source>
</reference>
<dbReference type="AlphaFoldDB" id="A0A139XHK5"/>
<accession>A0A139XHK5</accession>
<dbReference type="OrthoDB" id="9798990at2"/>